<accession>A0A0B5KK22</accession>
<dbReference type="InterPro" id="IPR001387">
    <property type="entry name" value="Cro/C1-type_HTH"/>
</dbReference>
<reference evidence="1 2" key="1">
    <citation type="submission" date="2017-09" db="EMBL/GenBank/DDBJ databases">
        <authorList>
            <person name="Ehlers B."/>
            <person name="Leendertz F.H."/>
        </authorList>
    </citation>
    <scope>NUCLEOTIDE SEQUENCE [LARGE SCALE GENOMIC DNA]</scope>
    <source>
        <strain evidence="1 2">DJ-1</strain>
    </source>
</reference>
<evidence type="ECO:0000313" key="1">
    <source>
        <dbReference type="EMBL" id="PBJ93668.1"/>
    </source>
</evidence>
<proteinExistence type="predicted"/>
<dbReference type="STRING" id="1215115.GCA_000688275_03363"/>
<dbReference type="AlphaFoldDB" id="A0A0B5KK22"/>
<dbReference type="KEGG" id="ppj:RK21_04518"/>
<protein>
    <submittedName>
        <fullName evidence="1">XRE family transcriptional regulator</fullName>
    </submittedName>
</protein>
<sequence length="269" mass="31084">MSDHFATNLKLACSHYRSISEVCRQLSINRAQFNKYLSGQSRPTTYNLKRIGDFFGVEDYELNLPPEQFSRLIGARVSTPAEQPGDPIIDLFRPLHAHAGNLSRYCGYYLEYSNCMSVPGTVLVSLVHLWEERGQFLFERQERQERSSATNPHAEVRCRYLGAAFQLQDRMFLVDYESLTFNEMSQTILIPSFKSRITRLNGLKAGVSSGDRRNPACTRVVWDYLGEEINRINVYRQVKLYQPDDPRIDDDVRERLSVGPLRNSLFEIE</sequence>
<comment type="caution">
    <text evidence="1">The sequence shown here is derived from an EMBL/GenBank/DDBJ whole genome shotgun (WGS) entry which is preliminary data.</text>
</comment>
<name>A0A0B5KK22_PSEDL</name>
<dbReference type="RefSeq" id="WP_041506285.1">
    <property type="nucleotide sequence ID" value="NZ_CP010359.1"/>
</dbReference>
<evidence type="ECO:0000313" key="2">
    <source>
        <dbReference type="Proteomes" id="UP000218102"/>
    </source>
</evidence>
<organism evidence="1 2">
    <name type="scientific">Pseudomonas plecoglossicida</name>
    <dbReference type="NCBI Taxonomy" id="70775"/>
    <lineage>
        <taxon>Bacteria</taxon>
        <taxon>Pseudomonadati</taxon>
        <taxon>Pseudomonadota</taxon>
        <taxon>Gammaproteobacteria</taxon>
        <taxon>Pseudomonadales</taxon>
        <taxon>Pseudomonadaceae</taxon>
        <taxon>Pseudomonas</taxon>
    </lineage>
</organism>
<gene>
    <name evidence="1" type="ORF">CMV24_20570</name>
</gene>
<dbReference type="Proteomes" id="UP000218102">
    <property type="component" value="Unassembled WGS sequence"/>
</dbReference>
<dbReference type="EMBL" id="NTME01000024">
    <property type="protein sequence ID" value="PBJ93668.1"/>
    <property type="molecule type" value="Genomic_DNA"/>
</dbReference>
<dbReference type="PROSITE" id="PS50943">
    <property type="entry name" value="HTH_CROC1"/>
    <property type="match status" value="1"/>
</dbReference>